<evidence type="ECO:0000313" key="3">
    <source>
        <dbReference type="EMBL" id="CAD8672262.1"/>
    </source>
</evidence>
<evidence type="ECO:0000256" key="1">
    <source>
        <dbReference type="SAM" id="Coils"/>
    </source>
</evidence>
<gene>
    <name evidence="3" type="ORF">CLEI1391_LOCUS5163</name>
</gene>
<dbReference type="EMBL" id="HBFB01009140">
    <property type="protein sequence ID" value="CAD8672262.1"/>
    <property type="molecule type" value="Transcribed_RNA"/>
</dbReference>
<feature type="region of interest" description="Disordered" evidence="2">
    <location>
        <begin position="38"/>
        <end position="80"/>
    </location>
</feature>
<sequence length="295" mass="32940">MLRPVTSAPVMLARVCRSNMSSSSCCCANACASWPARRQSHGRLRPPAPLVASKRGKAQPHVSCSAFEPPSSSSAAPPSQDNMVSLYKQLATSERRVAEAERKAMARTEEVVTTERELVAAERELVAAQRELVMAERELGCVRVQALKLEQLAKDRGVELLYLRGILNMRGVLETIEAESGVPLEKTKRMDKWVWLFEGNAQLLKCVEAAARVKGARRAAEAVVKLYEHLSSHVHGSHRVDDYAKSRRKVVIYHVSPMHSRTMECICQAYSYPYEVYTPANDQEGKEEEEETENV</sequence>
<reference evidence="3" key="1">
    <citation type="submission" date="2021-01" db="EMBL/GenBank/DDBJ databases">
        <authorList>
            <person name="Corre E."/>
            <person name="Pelletier E."/>
            <person name="Niang G."/>
            <person name="Scheremetjew M."/>
            <person name="Finn R."/>
            <person name="Kale V."/>
            <person name="Holt S."/>
            <person name="Cochrane G."/>
            <person name="Meng A."/>
            <person name="Brown T."/>
            <person name="Cohen L."/>
        </authorList>
    </citation>
    <scope>NUCLEOTIDE SEQUENCE</scope>
    <source>
        <strain evidence="3">SAG 11-49</strain>
    </source>
</reference>
<dbReference type="AlphaFoldDB" id="A0A7S0RB45"/>
<evidence type="ECO:0000256" key="2">
    <source>
        <dbReference type="SAM" id="MobiDB-lite"/>
    </source>
</evidence>
<organism evidence="3">
    <name type="scientific">Chlamydomonas leiostraca</name>
    <dbReference type="NCBI Taxonomy" id="1034604"/>
    <lineage>
        <taxon>Eukaryota</taxon>
        <taxon>Viridiplantae</taxon>
        <taxon>Chlorophyta</taxon>
        <taxon>core chlorophytes</taxon>
        <taxon>Chlorophyceae</taxon>
        <taxon>CS clade</taxon>
        <taxon>Chlamydomonadales</taxon>
        <taxon>Chlamydomonadaceae</taxon>
        <taxon>Chlamydomonas</taxon>
    </lineage>
</organism>
<protein>
    <submittedName>
        <fullName evidence="3">Uncharacterized protein</fullName>
    </submittedName>
</protein>
<accession>A0A7S0RB45</accession>
<feature type="coiled-coil region" evidence="1">
    <location>
        <begin position="83"/>
        <end position="138"/>
    </location>
</feature>
<proteinExistence type="predicted"/>
<name>A0A7S0RB45_9CHLO</name>
<keyword evidence="1" id="KW-0175">Coiled coil</keyword>
<feature type="compositionally biased region" description="Low complexity" evidence="2">
    <location>
        <begin position="63"/>
        <end position="79"/>
    </location>
</feature>